<feature type="region of interest" description="Disordered" evidence="5">
    <location>
        <begin position="205"/>
        <end position="237"/>
    </location>
</feature>
<dbReference type="InterPro" id="IPR009057">
    <property type="entry name" value="Homeodomain-like_sf"/>
</dbReference>
<protein>
    <submittedName>
        <fullName evidence="7">TetR/AcrR family transcriptional regulator</fullName>
    </submittedName>
</protein>
<evidence type="ECO:0000256" key="3">
    <source>
        <dbReference type="ARBA" id="ARBA00023163"/>
    </source>
</evidence>
<reference evidence="7 8" key="1">
    <citation type="submission" date="2021-03" db="EMBL/GenBank/DDBJ databases">
        <authorList>
            <person name="Xin L."/>
        </authorList>
    </citation>
    <scope>NUCLEOTIDE SEQUENCE [LARGE SCALE GENOMIC DNA]</scope>
    <source>
        <strain evidence="7 8">XHU 5031</strain>
    </source>
</reference>
<evidence type="ECO:0000313" key="7">
    <source>
        <dbReference type="EMBL" id="MBO0608332.1"/>
    </source>
</evidence>
<dbReference type="PANTHER" id="PTHR30055">
    <property type="entry name" value="HTH-TYPE TRANSCRIPTIONAL REGULATOR RUTR"/>
    <property type="match status" value="1"/>
</dbReference>
<evidence type="ECO:0000313" key="8">
    <source>
        <dbReference type="Proteomes" id="UP000664617"/>
    </source>
</evidence>
<keyword evidence="2 4" id="KW-0238">DNA-binding</keyword>
<keyword evidence="8" id="KW-1185">Reference proteome</keyword>
<name>A0ABS3I5R7_9MICO</name>
<reference evidence="8" key="2">
    <citation type="submission" date="2023-07" db="EMBL/GenBank/DDBJ databases">
        <title>Myceligenerans salitolerans sp. nov., a halotolerant actinomycete isolated from a salt lake in Xinjiang, China.</title>
        <authorList>
            <person name="Guan T."/>
        </authorList>
    </citation>
    <scope>NUCLEOTIDE SEQUENCE [LARGE SCALE GENOMIC DNA]</scope>
    <source>
        <strain evidence="8">XHU 5031</strain>
    </source>
</reference>
<keyword evidence="3" id="KW-0804">Transcription</keyword>
<feature type="DNA-binding region" description="H-T-H motif" evidence="4">
    <location>
        <begin position="26"/>
        <end position="45"/>
    </location>
</feature>
<dbReference type="Pfam" id="PF00440">
    <property type="entry name" value="TetR_N"/>
    <property type="match status" value="1"/>
</dbReference>
<organism evidence="7 8">
    <name type="scientific">Myceligenerans salitolerans</name>
    <dbReference type="NCBI Taxonomy" id="1230528"/>
    <lineage>
        <taxon>Bacteria</taxon>
        <taxon>Bacillati</taxon>
        <taxon>Actinomycetota</taxon>
        <taxon>Actinomycetes</taxon>
        <taxon>Micrococcales</taxon>
        <taxon>Promicromonosporaceae</taxon>
        <taxon>Myceligenerans</taxon>
    </lineage>
</organism>
<evidence type="ECO:0000256" key="5">
    <source>
        <dbReference type="SAM" id="MobiDB-lite"/>
    </source>
</evidence>
<dbReference type="InterPro" id="IPR050109">
    <property type="entry name" value="HTH-type_TetR-like_transc_reg"/>
</dbReference>
<dbReference type="EMBL" id="JAFMPK010000025">
    <property type="protein sequence ID" value="MBO0608332.1"/>
    <property type="molecule type" value="Genomic_DNA"/>
</dbReference>
<accession>A0ABS3I5R7</accession>
<dbReference type="SUPFAM" id="SSF46689">
    <property type="entry name" value="Homeodomain-like"/>
    <property type="match status" value="1"/>
</dbReference>
<gene>
    <name evidence="7" type="ORF">J0911_04740</name>
</gene>
<proteinExistence type="predicted"/>
<dbReference type="Proteomes" id="UP000664617">
    <property type="component" value="Unassembled WGS sequence"/>
</dbReference>
<evidence type="ECO:0000256" key="2">
    <source>
        <dbReference type="ARBA" id="ARBA00023125"/>
    </source>
</evidence>
<evidence type="ECO:0000256" key="4">
    <source>
        <dbReference type="PROSITE-ProRule" id="PRU00335"/>
    </source>
</evidence>
<dbReference type="InterPro" id="IPR001647">
    <property type="entry name" value="HTH_TetR"/>
</dbReference>
<evidence type="ECO:0000259" key="6">
    <source>
        <dbReference type="PROSITE" id="PS50977"/>
    </source>
</evidence>
<evidence type="ECO:0000256" key="1">
    <source>
        <dbReference type="ARBA" id="ARBA00023015"/>
    </source>
</evidence>
<dbReference type="PROSITE" id="PS50977">
    <property type="entry name" value="HTH_TETR_2"/>
    <property type="match status" value="1"/>
</dbReference>
<keyword evidence="1" id="KW-0805">Transcription regulation</keyword>
<feature type="domain" description="HTH tetR-type" evidence="6">
    <location>
        <begin position="4"/>
        <end position="63"/>
    </location>
</feature>
<dbReference type="PANTHER" id="PTHR30055:SF234">
    <property type="entry name" value="HTH-TYPE TRANSCRIPTIONAL REGULATOR BETI"/>
    <property type="match status" value="1"/>
</dbReference>
<dbReference type="Gene3D" id="1.10.357.10">
    <property type="entry name" value="Tetracycline Repressor, domain 2"/>
    <property type="match status" value="1"/>
</dbReference>
<sequence>MSPEDRRAAIIEAVMPLVEERGADATSRELADAAGVAEGTLFRAFGDKVCLIGEVALTGLLRASDPAVTRADLESIDPRLPLVDRVRQVIERGQRRSEEAVAWVMVLRFLHTREGADEQDHLHRERAAQMRSRLMAQQETRRAVVEETLGRVLAQDLDRLRVPIEVAVSLIESATAHHRPGLERMGPPLPAEVLADALVHGIVGEKRSPDTNVPDTHDSSPAGHAGGGAPSYPGEED</sequence>
<dbReference type="PRINTS" id="PR00455">
    <property type="entry name" value="HTHTETR"/>
</dbReference>
<comment type="caution">
    <text evidence="7">The sequence shown here is derived from an EMBL/GenBank/DDBJ whole genome shotgun (WGS) entry which is preliminary data.</text>
</comment>